<dbReference type="PROSITE" id="PS50188">
    <property type="entry name" value="B302_SPRY"/>
    <property type="match status" value="1"/>
</dbReference>
<comment type="subcellular location">
    <subcellularLocation>
        <location evidence="1">Membrane</location>
        <topology evidence="1">Single-pass type I membrane protein</topology>
    </subcellularLocation>
</comment>
<dbReference type="InterPro" id="IPR013783">
    <property type="entry name" value="Ig-like_fold"/>
</dbReference>
<keyword evidence="6" id="KW-0393">Immunoglobulin domain</keyword>
<protein>
    <submittedName>
        <fullName evidence="11">Butyrophilin-like protein 9</fullName>
    </submittedName>
</protein>
<evidence type="ECO:0000256" key="2">
    <source>
        <dbReference type="ARBA" id="ARBA00022692"/>
    </source>
</evidence>
<organism evidence="10 11">
    <name type="scientific">Apteryx mantelli</name>
    <name type="common">North Island brown kiwi</name>
    <dbReference type="NCBI Taxonomy" id="2696672"/>
    <lineage>
        <taxon>Eukaryota</taxon>
        <taxon>Metazoa</taxon>
        <taxon>Chordata</taxon>
        <taxon>Craniata</taxon>
        <taxon>Vertebrata</taxon>
        <taxon>Euteleostomi</taxon>
        <taxon>Archelosauria</taxon>
        <taxon>Archosauria</taxon>
        <taxon>Dinosauria</taxon>
        <taxon>Saurischia</taxon>
        <taxon>Theropoda</taxon>
        <taxon>Coelurosauria</taxon>
        <taxon>Aves</taxon>
        <taxon>Palaeognathae</taxon>
        <taxon>Apterygiformes</taxon>
        <taxon>Apterygidae</taxon>
        <taxon>Apteryx</taxon>
    </lineage>
</organism>
<dbReference type="InterPro" id="IPR007110">
    <property type="entry name" value="Ig-like_dom"/>
</dbReference>
<feature type="compositionally biased region" description="Polar residues" evidence="7">
    <location>
        <begin position="387"/>
        <end position="411"/>
    </location>
</feature>
<dbReference type="InterPro" id="IPR001870">
    <property type="entry name" value="B30.2/SPRY"/>
</dbReference>
<dbReference type="InterPro" id="IPR013320">
    <property type="entry name" value="ConA-like_dom_sf"/>
</dbReference>
<name>A0ABM4FZM6_9AVES</name>
<dbReference type="Gene3D" id="2.60.40.10">
    <property type="entry name" value="Immunoglobulins"/>
    <property type="match status" value="2"/>
</dbReference>
<feature type="region of interest" description="Disordered" evidence="7">
    <location>
        <begin position="356"/>
        <end position="456"/>
    </location>
</feature>
<dbReference type="InterPro" id="IPR003877">
    <property type="entry name" value="SPRY_dom"/>
</dbReference>
<dbReference type="SUPFAM" id="SSF49899">
    <property type="entry name" value="Concanavalin A-like lectins/glucanases"/>
    <property type="match status" value="1"/>
</dbReference>
<evidence type="ECO:0000256" key="5">
    <source>
        <dbReference type="ARBA" id="ARBA00023136"/>
    </source>
</evidence>
<feature type="compositionally biased region" description="Basic and acidic residues" evidence="7">
    <location>
        <begin position="438"/>
        <end position="456"/>
    </location>
</feature>
<evidence type="ECO:0000256" key="3">
    <source>
        <dbReference type="ARBA" id="ARBA00022729"/>
    </source>
</evidence>
<feature type="domain" description="B30.2/SPRY" evidence="8">
    <location>
        <begin position="160"/>
        <end position="351"/>
    </location>
</feature>
<keyword evidence="2" id="KW-0812">Transmembrane</keyword>
<dbReference type="RefSeq" id="XP_067170376.1">
    <property type="nucleotide sequence ID" value="XM_067314275.1"/>
</dbReference>
<evidence type="ECO:0000313" key="11">
    <source>
        <dbReference type="RefSeq" id="XP_067170376.1"/>
    </source>
</evidence>
<dbReference type="GeneID" id="136994879"/>
<dbReference type="InterPro" id="IPR053896">
    <property type="entry name" value="BTN3A2-like_Ig-C"/>
</dbReference>
<dbReference type="PRINTS" id="PR01407">
    <property type="entry name" value="BUTYPHLNCDUF"/>
</dbReference>
<feature type="compositionally biased region" description="Basic and acidic residues" evidence="7">
    <location>
        <begin position="361"/>
        <end position="377"/>
    </location>
</feature>
<evidence type="ECO:0000256" key="1">
    <source>
        <dbReference type="ARBA" id="ARBA00004479"/>
    </source>
</evidence>
<keyword evidence="3" id="KW-0732">Signal</keyword>
<evidence type="ECO:0000256" key="7">
    <source>
        <dbReference type="SAM" id="MobiDB-lite"/>
    </source>
</evidence>
<dbReference type="PROSITE" id="PS50835">
    <property type="entry name" value="IG_LIKE"/>
    <property type="match status" value="1"/>
</dbReference>
<dbReference type="Pfam" id="PF22705">
    <property type="entry name" value="C2-set_3"/>
    <property type="match status" value="1"/>
</dbReference>
<reference evidence="11" key="1">
    <citation type="submission" date="2025-08" db="UniProtKB">
        <authorList>
            <consortium name="RefSeq"/>
        </authorList>
    </citation>
    <scope>IDENTIFICATION</scope>
    <source>
        <tissue evidence="11">Blood</tissue>
    </source>
</reference>
<dbReference type="InterPro" id="IPR003879">
    <property type="entry name" value="Butyrophylin_SPRY"/>
</dbReference>
<proteinExistence type="predicted"/>
<sequence length="456" mass="50287">MELLWRKYEPEYIIIHSYTDRGKQELQGRDYKDRTELFPNEFIRGNLSLKLKSLRVKEAGNYQCIVKSAEGNHEALTELQIEATAPVRISVMGPEGSGLGLSCKSTGWFPEPTVRWVTQDEQALAMEPVTTITQDQQQLYTVESHITVPGGKDAGEIWCIVQNSLTGTKQHSAIELGVAITLDPSHQHPELIVSEHGQRVQCRPSSLGPAPRIAVGHQGFASQRAYWEVEVGDGEDWELGVLSESTRAQVRRGEVEERPKEGFWALGRAGGRYHPLEADTLLQSQEKAVIIGVYLDGEAGKLMFYNVVHMALIMDIPVPDSETLYPFLSPGPAMGGAAGDPLRICPPRDWDFPQQLVQKRSAKDAQSKDTTEHRGHAMQEGWGNDLGWSSGSRTPVTSCSSDCKLQESQQLHPDPSQRPGEIQGPPSGDTAVTAAETMEEKSSSHPTRCPESESKA</sequence>
<feature type="domain" description="Ig-like" evidence="9">
    <location>
        <begin position="86"/>
        <end position="175"/>
    </location>
</feature>
<dbReference type="SUPFAM" id="SSF48726">
    <property type="entry name" value="Immunoglobulin"/>
    <property type="match status" value="2"/>
</dbReference>
<dbReference type="InterPro" id="IPR050504">
    <property type="entry name" value="IgSF_BTN/MOG"/>
</dbReference>
<evidence type="ECO:0000259" key="9">
    <source>
        <dbReference type="PROSITE" id="PS50835"/>
    </source>
</evidence>
<dbReference type="PANTHER" id="PTHR24100">
    <property type="entry name" value="BUTYROPHILIN"/>
    <property type="match status" value="1"/>
</dbReference>
<keyword evidence="5" id="KW-0472">Membrane</keyword>
<keyword evidence="4" id="KW-1133">Transmembrane helix</keyword>
<dbReference type="Proteomes" id="UP001652627">
    <property type="component" value="Chromosome 34"/>
</dbReference>
<accession>A0ABM4FZM6</accession>
<dbReference type="Gene3D" id="2.60.120.920">
    <property type="match status" value="1"/>
</dbReference>
<evidence type="ECO:0000256" key="4">
    <source>
        <dbReference type="ARBA" id="ARBA00022989"/>
    </source>
</evidence>
<dbReference type="Pfam" id="PF00622">
    <property type="entry name" value="SPRY"/>
    <property type="match status" value="1"/>
</dbReference>
<keyword evidence="10" id="KW-1185">Reference proteome</keyword>
<evidence type="ECO:0000313" key="10">
    <source>
        <dbReference type="Proteomes" id="UP001652627"/>
    </source>
</evidence>
<dbReference type="InterPro" id="IPR043136">
    <property type="entry name" value="B30.2/SPRY_sf"/>
</dbReference>
<evidence type="ECO:0000256" key="6">
    <source>
        <dbReference type="ARBA" id="ARBA00023319"/>
    </source>
</evidence>
<dbReference type="SMART" id="SM00449">
    <property type="entry name" value="SPRY"/>
    <property type="match status" value="1"/>
</dbReference>
<evidence type="ECO:0000259" key="8">
    <source>
        <dbReference type="PROSITE" id="PS50188"/>
    </source>
</evidence>
<gene>
    <name evidence="11" type="primary">LOC136994879</name>
</gene>
<dbReference type="InterPro" id="IPR036179">
    <property type="entry name" value="Ig-like_dom_sf"/>
</dbReference>